<protein>
    <submittedName>
        <fullName evidence="2">Uncharacterized protein</fullName>
    </submittedName>
</protein>
<evidence type="ECO:0000313" key="3">
    <source>
        <dbReference type="Proteomes" id="UP001283361"/>
    </source>
</evidence>
<gene>
    <name evidence="2" type="ORF">RRG08_052405</name>
</gene>
<proteinExistence type="predicted"/>
<reference evidence="2" key="1">
    <citation type="journal article" date="2023" name="G3 (Bethesda)">
        <title>A reference genome for the long-term kleptoplast-retaining sea slug Elysia crispata morphotype clarki.</title>
        <authorList>
            <person name="Eastman K.E."/>
            <person name="Pendleton A.L."/>
            <person name="Shaikh M.A."/>
            <person name="Suttiyut T."/>
            <person name="Ogas R."/>
            <person name="Tomko P."/>
            <person name="Gavelis G."/>
            <person name="Widhalm J.R."/>
            <person name="Wisecaver J.H."/>
        </authorList>
    </citation>
    <scope>NUCLEOTIDE SEQUENCE</scope>
    <source>
        <strain evidence="2">ECLA1</strain>
    </source>
</reference>
<keyword evidence="3" id="KW-1185">Reference proteome</keyword>
<organism evidence="2 3">
    <name type="scientific">Elysia crispata</name>
    <name type="common">lettuce slug</name>
    <dbReference type="NCBI Taxonomy" id="231223"/>
    <lineage>
        <taxon>Eukaryota</taxon>
        <taxon>Metazoa</taxon>
        <taxon>Spiralia</taxon>
        <taxon>Lophotrochozoa</taxon>
        <taxon>Mollusca</taxon>
        <taxon>Gastropoda</taxon>
        <taxon>Heterobranchia</taxon>
        <taxon>Euthyneura</taxon>
        <taxon>Panpulmonata</taxon>
        <taxon>Sacoglossa</taxon>
        <taxon>Placobranchoidea</taxon>
        <taxon>Plakobranchidae</taxon>
        <taxon>Elysia</taxon>
    </lineage>
</organism>
<feature type="transmembrane region" description="Helical" evidence="1">
    <location>
        <begin position="20"/>
        <end position="44"/>
    </location>
</feature>
<dbReference type="EMBL" id="JAWDGP010000740">
    <property type="protein sequence ID" value="KAK3797805.1"/>
    <property type="molecule type" value="Genomic_DNA"/>
</dbReference>
<name>A0AAE1E8V5_9GAST</name>
<accession>A0AAE1E8V5</accession>
<evidence type="ECO:0000256" key="1">
    <source>
        <dbReference type="SAM" id="Phobius"/>
    </source>
</evidence>
<dbReference type="Proteomes" id="UP001283361">
    <property type="component" value="Unassembled WGS sequence"/>
</dbReference>
<keyword evidence="1" id="KW-1133">Transmembrane helix</keyword>
<keyword evidence="1" id="KW-0812">Transmembrane</keyword>
<keyword evidence="1" id="KW-0472">Membrane</keyword>
<comment type="caution">
    <text evidence="2">The sequence shown here is derived from an EMBL/GenBank/DDBJ whole genome shotgun (WGS) entry which is preliminary data.</text>
</comment>
<evidence type="ECO:0000313" key="2">
    <source>
        <dbReference type="EMBL" id="KAK3797805.1"/>
    </source>
</evidence>
<sequence length="144" mass="16079">MRPETKEDMRIFDFIDASFYSSLLPASCVLPDFGFSLTIAIAAVNHLGKSGEANLIMIFIVLYPPCMIGSRLKWIMLYLKFAYVGGRKSPELYSVKAWHYAQLLSSQVTRISYHHKHRSANSKCGIDSGPILRGGAIVITHLCP</sequence>
<feature type="transmembrane region" description="Helical" evidence="1">
    <location>
        <begin position="56"/>
        <end position="79"/>
    </location>
</feature>
<dbReference type="AlphaFoldDB" id="A0AAE1E8V5"/>